<keyword evidence="3 5" id="KW-0808">Transferase</keyword>
<keyword evidence="2" id="KW-0328">Glycosyltransferase</keyword>
<dbReference type="AlphaFoldDB" id="A0A4U0ZIX8"/>
<accession>A0A4U0ZIX8</accession>
<reference evidence="5 6" key="1">
    <citation type="submission" date="2019-04" db="EMBL/GenBank/DDBJ databases">
        <title>Alteromonas portus sp. nov., an alginate lyase-excreting marine bacterium.</title>
        <authorList>
            <person name="Huang H."/>
            <person name="Mo K."/>
            <person name="Bao S."/>
        </authorList>
    </citation>
    <scope>NUCLEOTIDE SEQUENCE [LARGE SCALE GENOMIC DNA]</scope>
    <source>
        <strain evidence="5 6">HB161718</strain>
    </source>
</reference>
<evidence type="ECO:0000259" key="4">
    <source>
        <dbReference type="Pfam" id="PF00535"/>
    </source>
</evidence>
<dbReference type="RefSeq" id="WP_136780656.1">
    <property type="nucleotide sequence ID" value="NZ_SWCO01000001.1"/>
</dbReference>
<comment type="caution">
    <text evidence="5">The sequence shown here is derived from an EMBL/GenBank/DDBJ whole genome shotgun (WGS) entry which is preliminary data.</text>
</comment>
<evidence type="ECO:0000313" key="6">
    <source>
        <dbReference type="Proteomes" id="UP000305471"/>
    </source>
</evidence>
<dbReference type="EMBL" id="SWCO01000001">
    <property type="protein sequence ID" value="TKB04846.1"/>
    <property type="molecule type" value="Genomic_DNA"/>
</dbReference>
<comment type="similarity">
    <text evidence="1">Belongs to the glycosyltransferase 2 family.</text>
</comment>
<dbReference type="PANTHER" id="PTHR43685:SF5">
    <property type="entry name" value="GLYCOSYLTRANSFERASE EPSE-RELATED"/>
    <property type="match status" value="1"/>
</dbReference>
<evidence type="ECO:0000256" key="1">
    <source>
        <dbReference type="ARBA" id="ARBA00006739"/>
    </source>
</evidence>
<dbReference type="GO" id="GO:0016757">
    <property type="term" value="F:glycosyltransferase activity"/>
    <property type="evidence" value="ECO:0007669"/>
    <property type="project" value="UniProtKB-KW"/>
</dbReference>
<dbReference type="Proteomes" id="UP000305471">
    <property type="component" value="Unassembled WGS sequence"/>
</dbReference>
<evidence type="ECO:0000256" key="2">
    <source>
        <dbReference type="ARBA" id="ARBA00022676"/>
    </source>
</evidence>
<dbReference type="InterPro" id="IPR029044">
    <property type="entry name" value="Nucleotide-diphossugar_trans"/>
</dbReference>
<dbReference type="Gene3D" id="3.90.550.10">
    <property type="entry name" value="Spore Coat Polysaccharide Biosynthesis Protein SpsA, Chain A"/>
    <property type="match status" value="1"/>
</dbReference>
<dbReference type="OrthoDB" id="9801954at2"/>
<feature type="domain" description="Glycosyltransferase 2-like" evidence="4">
    <location>
        <begin position="21"/>
        <end position="153"/>
    </location>
</feature>
<protein>
    <submittedName>
        <fullName evidence="5">Glycosyltransferase</fullName>
    </submittedName>
</protein>
<gene>
    <name evidence="5" type="ORF">E5672_01780</name>
</gene>
<sequence>MINQFSILHNDYKKKHVESIVAMAVYQADNAKWLEESIESITSQSYTDFLFIVVIDGPVPDSITQVLNAATKSDDRIVLAQNSHNIGLASSMNSAIDFGLAFEPSFFVRMDADDISEQHRLLRQITYLKKHSNISVLGSALTEINESGMKVGARVMPSSHRQITRILPRRCSLNHPTVVIRYNVFHDGHRYDGDLLNTQDYFFWITLASKGYIFRNLKDRLLKFRRVNNFYKRRGLSKSLNEFKARIYAITKLKQYSPYNFLYACGVLSLRLMPGKVVKLAYKLDRHLLERFGKH</sequence>
<dbReference type="InterPro" id="IPR050834">
    <property type="entry name" value="Glycosyltransf_2"/>
</dbReference>
<name>A0A4U0ZIX8_9ALTE</name>
<evidence type="ECO:0000313" key="5">
    <source>
        <dbReference type="EMBL" id="TKB04846.1"/>
    </source>
</evidence>
<evidence type="ECO:0000256" key="3">
    <source>
        <dbReference type="ARBA" id="ARBA00022679"/>
    </source>
</evidence>
<dbReference type="Pfam" id="PF00535">
    <property type="entry name" value="Glycos_transf_2"/>
    <property type="match status" value="1"/>
</dbReference>
<dbReference type="SUPFAM" id="SSF53448">
    <property type="entry name" value="Nucleotide-diphospho-sugar transferases"/>
    <property type="match status" value="1"/>
</dbReference>
<dbReference type="PANTHER" id="PTHR43685">
    <property type="entry name" value="GLYCOSYLTRANSFERASE"/>
    <property type="match status" value="1"/>
</dbReference>
<proteinExistence type="inferred from homology"/>
<organism evidence="5 6">
    <name type="scientific">Alteromonas portus</name>
    <dbReference type="NCBI Taxonomy" id="2565549"/>
    <lineage>
        <taxon>Bacteria</taxon>
        <taxon>Pseudomonadati</taxon>
        <taxon>Pseudomonadota</taxon>
        <taxon>Gammaproteobacteria</taxon>
        <taxon>Alteromonadales</taxon>
        <taxon>Alteromonadaceae</taxon>
        <taxon>Alteromonas/Salinimonas group</taxon>
        <taxon>Alteromonas</taxon>
    </lineage>
</organism>
<keyword evidence="6" id="KW-1185">Reference proteome</keyword>
<dbReference type="InterPro" id="IPR001173">
    <property type="entry name" value="Glyco_trans_2-like"/>
</dbReference>